<proteinExistence type="predicted"/>
<keyword evidence="1" id="KW-0812">Transmembrane</keyword>
<sequence length="55" mass="6051">MPNRSHRRAPQGATRRAAPMALSRFDRWLNRLVSVSVSVALVVGAVALLLTLLVR</sequence>
<organism evidence="2">
    <name type="scientific">Salinicola endophyticus</name>
    <dbReference type="NCBI Taxonomy" id="1949083"/>
    <lineage>
        <taxon>Bacteria</taxon>
        <taxon>Pseudomonadati</taxon>
        <taxon>Pseudomonadota</taxon>
        <taxon>Gammaproteobacteria</taxon>
        <taxon>Oceanospirillales</taxon>
        <taxon>Halomonadaceae</taxon>
        <taxon>Salinicola</taxon>
    </lineage>
</organism>
<dbReference type="AlphaFoldDB" id="A0AB74UAW5"/>
<gene>
    <name evidence="2" type="ORF">ABV408_14310</name>
</gene>
<feature type="transmembrane region" description="Helical" evidence="1">
    <location>
        <begin position="32"/>
        <end position="54"/>
    </location>
</feature>
<accession>A0AB74UAW5</accession>
<protein>
    <submittedName>
        <fullName evidence="2">Uncharacterized protein</fullName>
    </submittedName>
</protein>
<name>A0AB74UAW5_9GAMM</name>
<dbReference type="EMBL" id="CP159578">
    <property type="protein sequence ID" value="XCJ78599.1"/>
    <property type="molecule type" value="Genomic_DNA"/>
</dbReference>
<keyword evidence="1" id="KW-1133">Transmembrane helix</keyword>
<reference evidence="2" key="1">
    <citation type="submission" date="2024-06" db="EMBL/GenBank/DDBJ databases">
        <title>Complete genome of Salinicola endophyticus HNIBRBA4755.</title>
        <authorList>
            <person name="Shin S.Y."/>
            <person name="Kang H."/>
            <person name="Song J."/>
        </authorList>
    </citation>
    <scope>NUCLEOTIDE SEQUENCE</scope>
    <source>
        <strain evidence="2">HNIBRBA4755</strain>
    </source>
</reference>
<dbReference type="RefSeq" id="WP_353979577.1">
    <property type="nucleotide sequence ID" value="NZ_CP159578.1"/>
</dbReference>
<keyword evidence="1" id="KW-0472">Membrane</keyword>
<evidence type="ECO:0000313" key="2">
    <source>
        <dbReference type="EMBL" id="XCJ78599.1"/>
    </source>
</evidence>
<evidence type="ECO:0000256" key="1">
    <source>
        <dbReference type="SAM" id="Phobius"/>
    </source>
</evidence>